<dbReference type="InterPro" id="IPR002156">
    <property type="entry name" value="RNaseH_domain"/>
</dbReference>
<protein>
    <recommendedName>
        <fullName evidence="1">RNase H type-1 domain-containing protein</fullName>
    </recommendedName>
</protein>
<name>A0A7J8X5I5_GOSAI</name>
<feature type="domain" description="RNase H type-1" evidence="1">
    <location>
        <begin position="8"/>
        <end position="90"/>
    </location>
</feature>
<reference evidence="2 3" key="1">
    <citation type="journal article" date="2019" name="Genome Biol. Evol.">
        <title>Insights into the evolution of the New World diploid cottons (Gossypium, subgenus Houzingenia) based on genome sequencing.</title>
        <authorList>
            <person name="Grover C.E."/>
            <person name="Arick M.A. 2nd"/>
            <person name="Thrash A."/>
            <person name="Conover J.L."/>
            <person name="Sanders W.S."/>
            <person name="Peterson D.G."/>
            <person name="Frelichowski J.E."/>
            <person name="Scheffler J.A."/>
            <person name="Scheffler B.E."/>
            <person name="Wendel J.F."/>
        </authorList>
    </citation>
    <scope>NUCLEOTIDE SEQUENCE [LARGE SCALE GENOMIC DNA]</scope>
    <source>
        <strain evidence="2">185</strain>
        <tissue evidence="2">Leaf</tissue>
    </source>
</reference>
<comment type="caution">
    <text evidence="2">The sequence shown here is derived from an EMBL/GenBank/DDBJ whole genome shotgun (WGS) entry which is preliminary data.</text>
</comment>
<evidence type="ECO:0000259" key="1">
    <source>
        <dbReference type="Pfam" id="PF13456"/>
    </source>
</evidence>
<proteinExistence type="predicted"/>
<dbReference type="Gene3D" id="3.30.420.10">
    <property type="entry name" value="Ribonuclease H-like superfamily/Ribonuclease H"/>
    <property type="match status" value="1"/>
</dbReference>
<dbReference type="GO" id="GO:0003676">
    <property type="term" value="F:nucleic acid binding"/>
    <property type="evidence" value="ECO:0007669"/>
    <property type="project" value="InterPro"/>
</dbReference>
<sequence>MITSIPNAFAAEALACVQAIQFGAESGYLRVDIEGDAPSILRKLQDDLDNRSKIRAYILNVNRLKRNFIYCKFKYASRIGNNVARTLAKKGLRVGDDTYLNNRLSGAVLTAVAEDCRGLLRNRELGHGWDALRNRVLERLVRAWEMIRRVTYKFWWLVAALS</sequence>
<dbReference type="InterPro" id="IPR036397">
    <property type="entry name" value="RNaseH_sf"/>
</dbReference>
<gene>
    <name evidence="2" type="ORF">Goari_024243</name>
</gene>
<dbReference type="PANTHER" id="PTHR47074">
    <property type="entry name" value="BNAC02G40300D PROTEIN"/>
    <property type="match status" value="1"/>
</dbReference>
<keyword evidence="3" id="KW-1185">Reference proteome</keyword>
<dbReference type="InterPro" id="IPR044730">
    <property type="entry name" value="RNase_H-like_dom_plant"/>
</dbReference>
<dbReference type="AlphaFoldDB" id="A0A7J8X5I5"/>
<dbReference type="Proteomes" id="UP000593577">
    <property type="component" value="Unassembled WGS sequence"/>
</dbReference>
<accession>A0A7J8X5I5</accession>
<dbReference type="InterPro" id="IPR052929">
    <property type="entry name" value="RNase_H-like_EbsB-rel"/>
</dbReference>
<dbReference type="EMBL" id="JABFAA010000005">
    <property type="protein sequence ID" value="MBA0682531.1"/>
    <property type="molecule type" value="Genomic_DNA"/>
</dbReference>
<dbReference type="CDD" id="cd06222">
    <property type="entry name" value="RNase_H_like"/>
    <property type="match status" value="1"/>
</dbReference>
<dbReference type="GO" id="GO:0004523">
    <property type="term" value="F:RNA-DNA hybrid ribonuclease activity"/>
    <property type="evidence" value="ECO:0007669"/>
    <property type="project" value="InterPro"/>
</dbReference>
<dbReference type="PANTHER" id="PTHR47074:SF61">
    <property type="entry name" value="RNASE H TYPE-1 DOMAIN-CONTAINING PROTEIN"/>
    <property type="match status" value="1"/>
</dbReference>
<organism evidence="2 3">
    <name type="scientific">Gossypium aridum</name>
    <name type="common">American cotton</name>
    <name type="synonym">Erioxylum aridum</name>
    <dbReference type="NCBI Taxonomy" id="34290"/>
    <lineage>
        <taxon>Eukaryota</taxon>
        <taxon>Viridiplantae</taxon>
        <taxon>Streptophyta</taxon>
        <taxon>Embryophyta</taxon>
        <taxon>Tracheophyta</taxon>
        <taxon>Spermatophyta</taxon>
        <taxon>Magnoliopsida</taxon>
        <taxon>eudicotyledons</taxon>
        <taxon>Gunneridae</taxon>
        <taxon>Pentapetalae</taxon>
        <taxon>rosids</taxon>
        <taxon>malvids</taxon>
        <taxon>Malvales</taxon>
        <taxon>Malvaceae</taxon>
        <taxon>Malvoideae</taxon>
        <taxon>Gossypium</taxon>
    </lineage>
</organism>
<dbReference type="Pfam" id="PF13456">
    <property type="entry name" value="RVT_3"/>
    <property type="match status" value="1"/>
</dbReference>
<evidence type="ECO:0000313" key="2">
    <source>
        <dbReference type="EMBL" id="MBA0682531.1"/>
    </source>
</evidence>
<evidence type="ECO:0000313" key="3">
    <source>
        <dbReference type="Proteomes" id="UP000593577"/>
    </source>
</evidence>